<dbReference type="GO" id="GO:0003676">
    <property type="term" value="F:nucleic acid binding"/>
    <property type="evidence" value="ECO:0007669"/>
    <property type="project" value="InterPro"/>
</dbReference>
<comment type="caution">
    <text evidence="3">The sequence shown here is derived from an EMBL/GenBank/DDBJ whole genome shotgun (WGS) entry which is preliminary data.</text>
</comment>
<evidence type="ECO:0000256" key="1">
    <source>
        <dbReference type="SAM" id="MobiDB-lite"/>
    </source>
</evidence>
<sequence length="347" mass="40054">MLAERRYKVQYVLNPRNHSWTADTNNFGKKLMERMGWSKGKGLGRDEQGTTEHIRVTYKNDNKGMGYAGPVDDPVLHQNDFNELLLQLNQEKEPIPIKPESLSSLEKRSESTRRRVHYKKFTRGKDLSRYSAKDLECIVGSGIKKKKEEPEVKEEIQKIGVEGHSHGVETITGGLMADYFRKKMMERGLATPKVEYEKDEKDQEFGFVGFTMNGEEKEVEAESKKESKKKKKSKKLGTEETDVPEDLGKTTLEKEEPNFAFVGFKMSEEQVDQPECINLKQKKKKKKAKSENLEIPEHAKNVIEPDPLQKKDKRKKLKRKAGQECIDNILNSEAELHLTKKKKKKQE</sequence>
<evidence type="ECO:0000259" key="2">
    <source>
        <dbReference type="PROSITE" id="PS50174"/>
    </source>
</evidence>
<dbReference type="PANTHER" id="PTHR23149">
    <property type="entry name" value="G PATCH DOMAIN CONTAINING PROTEIN"/>
    <property type="match status" value="1"/>
</dbReference>
<name>A0A8S1C646_9INSE</name>
<feature type="region of interest" description="Disordered" evidence="1">
    <location>
        <begin position="216"/>
        <end position="254"/>
    </location>
</feature>
<feature type="compositionally biased region" description="Basic residues" evidence="1">
    <location>
        <begin position="311"/>
        <end position="320"/>
    </location>
</feature>
<dbReference type="PANTHER" id="PTHR23149:SF27">
    <property type="entry name" value="PIN2_TERF1-INTERACTING TELOMERASE INHIBITOR 1"/>
    <property type="match status" value="1"/>
</dbReference>
<dbReference type="InterPro" id="IPR000467">
    <property type="entry name" value="G_patch_dom"/>
</dbReference>
<proteinExistence type="predicted"/>
<evidence type="ECO:0000313" key="4">
    <source>
        <dbReference type="Proteomes" id="UP000494165"/>
    </source>
</evidence>
<feature type="compositionally biased region" description="Basic and acidic residues" evidence="1">
    <location>
        <begin position="289"/>
        <end position="310"/>
    </location>
</feature>
<dbReference type="InterPro" id="IPR050656">
    <property type="entry name" value="PINX1"/>
</dbReference>
<protein>
    <recommendedName>
        <fullName evidence="2">G-patch domain-containing protein</fullName>
    </recommendedName>
</protein>
<dbReference type="SMART" id="SM00443">
    <property type="entry name" value="G_patch"/>
    <property type="match status" value="1"/>
</dbReference>
<dbReference type="Pfam" id="PF01585">
    <property type="entry name" value="G-patch"/>
    <property type="match status" value="1"/>
</dbReference>
<feature type="compositionally biased region" description="Basic residues" evidence="1">
    <location>
        <begin position="226"/>
        <end position="235"/>
    </location>
</feature>
<gene>
    <name evidence="3" type="ORF">CLODIP_2_CD01516</name>
</gene>
<dbReference type="GO" id="GO:0005730">
    <property type="term" value="C:nucleolus"/>
    <property type="evidence" value="ECO:0007669"/>
    <property type="project" value="TreeGrafter"/>
</dbReference>
<organism evidence="3 4">
    <name type="scientific">Cloeon dipterum</name>
    <dbReference type="NCBI Taxonomy" id="197152"/>
    <lineage>
        <taxon>Eukaryota</taxon>
        <taxon>Metazoa</taxon>
        <taxon>Ecdysozoa</taxon>
        <taxon>Arthropoda</taxon>
        <taxon>Hexapoda</taxon>
        <taxon>Insecta</taxon>
        <taxon>Pterygota</taxon>
        <taxon>Palaeoptera</taxon>
        <taxon>Ephemeroptera</taxon>
        <taxon>Pisciforma</taxon>
        <taxon>Baetidae</taxon>
        <taxon>Cloeon</taxon>
    </lineage>
</organism>
<dbReference type="AlphaFoldDB" id="A0A8S1C646"/>
<dbReference type="EMBL" id="CADEPI010000024">
    <property type="protein sequence ID" value="CAB3366302.1"/>
    <property type="molecule type" value="Genomic_DNA"/>
</dbReference>
<dbReference type="OrthoDB" id="29523at2759"/>
<feature type="region of interest" description="Disordered" evidence="1">
    <location>
        <begin position="272"/>
        <end position="322"/>
    </location>
</feature>
<keyword evidence="4" id="KW-1185">Reference proteome</keyword>
<dbReference type="PROSITE" id="PS50174">
    <property type="entry name" value="G_PATCH"/>
    <property type="match status" value="1"/>
</dbReference>
<feature type="domain" description="G-patch" evidence="2">
    <location>
        <begin position="24"/>
        <end position="70"/>
    </location>
</feature>
<evidence type="ECO:0000313" key="3">
    <source>
        <dbReference type="EMBL" id="CAB3366302.1"/>
    </source>
</evidence>
<reference evidence="3 4" key="1">
    <citation type="submission" date="2020-04" db="EMBL/GenBank/DDBJ databases">
        <authorList>
            <person name="Alioto T."/>
            <person name="Alioto T."/>
            <person name="Gomez Garrido J."/>
        </authorList>
    </citation>
    <scope>NUCLEOTIDE SEQUENCE [LARGE SCALE GENOMIC DNA]</scope>
</reference>
<dbReference type="GO" id="GO:0010521">
    <property type="term" value="F:telomerase inhibitor activity"/>
    <property type="evidence" value="ECO:0007669"/>
    <property type="project" value="TreeGrafter"/>
</dbReference>
<feature type="compositionally biased region" description="Basic and acidic residues" evidence="1">
    <location>
        <begin position="216"/>
        <end position="225"/>
    </location>
</feature>
<dbReference type="Proteomes" id="UP000494165">
    <property type="component" value="Unassembled WGS sequence"/>
</dbReference>
<accession>A0A8S1C646</accession>